<name>A0A0G4IVF3_PLABS</name>
<feature type="domain" description="ADF-H" evidence="6">
    <location>
        <begin position="15"/>
        <end position="151"/>
    </location>
</feature>
<dbReference type="PANTHER" id="PTHR10829">
    <property type="entry name" value="CORTACTIN AND DREBRIN"/>
    <property type="match status" value="1"/>
</dbReference>
<gene>
    <name evidence="7" type="ORF">PBRA_001181</name>
    <name evidence="8" type="ORF">PLBR_LOCUS4503</name>
</gene>
<evidence type="ECO:0000259" key="6">
    <source>
        <dbReference type="PROSITE" id="PS51263"/>
    </source>
</evidence>
<dbReference type="GO" id="GO:0005884">
    <property type="term" value="C:actin filament"/>
    <property type="evidence" value="ECO:0007669"/>
    <property type="project" value="TreeGrafter"/>
</dbReference>
<dbReference type="GO" id="GO:0030864">
    <property type="term" value="C:cortical actin cytoskeleton"/>
    <property type="evidence" value="ECO:0007669"/>
    <property type="project" value="TreeGrafter"/>
</dbReference>
<evidence type="ECO:0000313" key="9">
    <source>
        <dbReference type="Proteomes" id="UP000039324"/>
    </source>
</evidence>
<geneLocation type="mitochondrion" evidence="8"/>
<dbReference type="PANTHER" id="PTHR10829:SF25">
    <property type="entry name" value="DREBRIN-LIKE PROTEIN"/>
    <property type="match status" value="1"/>
</dbReference>
<reference evidence="8 10" key="2">
    <citation type="submission" date="2018-03" db="EMBL/GenBank/DDBJ databases">
        <authorList>
            <person name="Fogelqvist J."/>
        </authorList>
    </citation>
    <scope>NUCLEOTIDE SEQUENCE [LARGE SCALE GENOMIC DNA]</scope>
</reference>
<comment type="similarity">
    <text evidence="5">Belongs to the actin-binding proteins ADF family. Coactosin subfamily.</text>
</comment>
<dbReference type="OrthoDB" id="20822at2759"/>
<dbReference type="FunFam" id="3.40.20.10:FF:000018">
    <property type="entry name" value="Coactosin-like 1"/>
    <property type="match status" value="1"/>
</dbReference>
<dbReference type="EMBL" id="OVEO01000007">
    <property type="protein sequence ID" value="SPQ97288.1"/>
    <property type="molecule type" value="Genomic_DNA"/>
</dbReference>
<dbReference type="Proteomes" id="UP000039324">
    <property type="component" value="Unassembled WGS sequence"/>
</dbReference>
<evidence type="ECO:0000313" key="7">
    <source>
        <dbReference type="EMBL" id="CEO99275.1"/>
    </source>
</evidence>
<proteinExistence type="inferred from homology"/>
<protein>
    <recommendedName>
        <fullName evidence="6">ADF-H domain-containing protein</fullName>
    </recommendedName>
</protein>
<dbReference type="GO" id="GO:0030833">
    <property type="term" value="P:regulation of actin filament polymerization"/>
    <property type="evidence" value="ECO:0007669"/>
    <property type="project" value="TreeGrafter"/>
</dbReference>
<reference evidence="7 9" key="1">
    <citation type="submission" date="2015-02" db="EMBL/GenBank/DDBJ databases">
        <authorList>
            <person name="Chooi Y.-H."/>
        </authorList>
    </citation>
    <scope>NUCLEOTIDE SEQUENCE [LARGE SCALE GENOMIC DNA]</scope>
    <source>
        <strain evidence="7">E3</strain>
    </source>
</reference>
<dbReference type="OMA" id="CNAMKRS"/>
<dbReference type="SUPFAM" id="SSF55753">
    <property type="entry name" value="Actin depolymerizing proteins"/>
    <property type="match status" value="1"/>
</dbReference>
<accession>A0A0G4IVF3</accession>
<keyword evidence="3" id="KW-0009">Actin-binding</keyword>
<dbReference type="SMART" id="SM00102">
    <property type="entry name" value="ADF"/>
    <property type="match status" value="1"/>
</dbReference>
<evidence type="ECO:0000256" key="5">
    <source>
        <dbReference type="ARBA" id="ARBA00038052"/>
    </source>
</evidence>
<keyword evidence="2" id="KW-0963">Cytoplasm</keyword>
<organism evidence="7 9">
    <name type="scientific">Plasmodiophora brassicae</name>
    <name type="common">Clubroot disease agent</name>
    <dbReference type="NCBI Taxonomy" id="37360"/>
    <lineage>
        <taxon>Eukaryota</taxon>
        <taxon>Sar</taxon>
        <taxon>Rhizaria</taxon>
        <taxon>Endomyxa</taxon>
        <taxon>Phytomyxea</taxon>
        <taxon>Plasmodiophorida</taxon>
        <taxon>Plasmodiophoridae</taxon>
        <taxon>Plasmodiophora</taxon>
    </lineage>
</organism>
<keyword evidence="8" id="KW-0496">Mitochondrion</keyword>
<keyword evidence="9" id="KW-1185">Reference proteome</keyword>
<evidence type="ECO:0000256" key="1">
    <source>
        <dbReference type="ARBA" id="ARBA00004245"/>
    </source>
</evidence>
<dbReference type="EMBL" id="CDSF01000090">
    <property type="protein sequence ID" value="CEO99275.1"/>
    <property type="molecule type" value="Genomic_DNA"/>
</dbReference>
<dbReference type="Proteomes" id="UP000290189">
    <property type="component" value="Unassembled WGS sequence"/>
</dbReference>
<dbReference type="GO" id="GO:0051015">
    <property type="term" value="F:actin filament binding"/>
    <property type="evidence" value="ECO:0007669"/>
    <property type="project" value="TreeGrafter"/>
</dbReference>
<evidence type="ECO:0000256" key="3">
    <source>
        <dbReference type="ARBA" id="ARBA00023203"/>
    </source>
</evidence>
<evidence type="ECO:0000313" key="8">
    <source>
        <dbReference type="EMBL" id="SPQ97288.1"/>
    </source>
</evidence>
<dbReference type="InterPro" id="IPR002108">
    <property type="entry name" value="ADF-H"/>
</dbReference>
<comment type="subcellular location">
    <subcellularLocation>
        <location evidence="1">Cytoplasm</location>
        <location evidence="1">Cytoskeleton</location>
    </subcellularLocation>
</comment>
<dbReference type="Gene3D" id="3.40.20.10">
    <property type="entry name" value="Severin"/>
    <property type="match status" value="1"/>
</dbReference>
<sequence>MRTHARDPAAYPYPAMSITINASIAAAYKDVVDDKTPTNWLLVGYNSANPRELVEVGRGAGGYDEFISKLADDIVFGVFRCFGVDHRGSVESRRAKFVFVSYLPGAAPPMQRAKTGGHRTELKKVISNTHIEFQIEKPGEMTKDDIVKKLRQSGGAHQPSDYEF</sequence>
<evidence type="ECO:0000313" key="10">
    <source>
        <dbReference type="Proteomes" id="UP000290189"/>
    </source>
</evidence>
<keyword evidence="4" id="KW-0206">Cytoskeleton</keyword>
<evidence type="ECO:0000256" key="4">
    <source>
        <dbReference type="ARBA" id="ARBA00023212"/>
    </source>
</evidence>
<dbReference type="InterPro" id="IPR029006">
    <property type="entry name" value="ADF-H/Gelsolin-like_dom_sf"/>
</dbReference>
<dbReference type="PROSITE" id="PS51263">
    <property type="entry name" value="ADF_H"/>
    <property type="match status" value="1"/>
</dbReference>
<dbReference type="CDD" id="cd11282">
    <property type="entry name" value="ADF_coactosin_like"/>
    <property type="match status" value="1"/>
</dbReference>
<evidence type="ECO:0000256" key="2">
    <source>
        <dbReference type="ARBA" id="ARBA00022490"/>
    </source>
</evidence>
<dbReference type="STRING" id="37360.A0A0G4IVF3"/>
<dbReference type="AlphaFoldDB" id="A0A0G4IVF3"/>
<dbReference type="Pfam" id="PF00241">
    <property type="entry name" value="Cofilin_ADF"/>
    <property type="match status" value="1"/>
</dbReference>